<gene>
    <name evidence="3" type="ORF">SAMEA4029009_CIC11G00000000752</name>
</gene>
<protein>
    <submittedName>
        <fullName evidence="3">CIC11C00000000752</fullName>
    </submittedName>
</protein>
<proteinExistence type="predicted"/>
<sequence length="582" mass="65195">MRLFSLLAIVSLAAAGSDYSESLGFRPLARNKLLASFQFEALLVPYPLEYVNASLPVDHGPRHYGKFPKALEPVVRATNTRDLHLRFTQGWWDAESWGKLPANGSVTGGTGVELWASIEASSIDEARANWLRLAESLSGFFCALLNFVNGAITTFPRHESMIESGYVASANNSIYLMRAALPDEPICTENLTPFLKMLPTRGKAGIASLLDGHKLYDSLWHSMSIDLSTECGDDGCHLRLHQNIHQIVDVMRLIRRKTGGGIPKPVLGDDLRCDETKQKDAWTCFPLGDETEIEWDIESIFGRPIKGPGFEDSLSLSVIHFDTNREFWKVQVHKIRPDNTVIMHDVDNQYVLEEPLMFNFNFKSSDSRQVQQVERPPVAVSRSLTGYSQDRGGIRVKFQNPSDSESVSVLYSETLPWFMRVYLHTLEVSGSGHIDSQFYIPAIDRVRPGYLELEVTLPPGGALTFTYQFDKSLLLYAEYPPDANHGFSIDPAVVKVVDADNEIVYQLRTASLLLTLPTPDFSMPYNVIILTCTVMSLAFGTVFNLLTKKVITEEEFEEISKNLKLSKFKAKIQSIKAKIKGT</sequence>
<keyword evidence="1" id="KW-0812">Transmembrane</keyword>
<organism evidence="3 4">
    <name type="scientific">Sungouiella intermedia</name>
    <dbReference type="NCBI Taxonomy" id="45354"/>
    <lineage>
        <taxon>Eukaryota</taxon>
        <taxon>Fungi</taxon>
        <taxon>Dikarya</taxon>
        <taxon>Ascomycota</taxon>
        <taxon>Saccharomycotina</taxon>
        <taxon>Pichiomycetes</taxon>
        <taxon>Metschnikowiaceae</taxon>
        <taxon>Sungouiella</taxon>
    </lineage>
</organism>
<dbReference type="GO" id="GO:0016255">
    <property type="term" value="P:attachment of GPI anchor to protein"/>
    <property type="evidence" value="ECO:0007669"/>
    <property type="project" value="InterPro"/>
</dbReference>
<feature type="transmembrane region" description="Helical" evidence="1">
    <location>
        <begin position="523"/>
        <end position="546"/>
    </location>
</feature>
<dbReference type="PANTHER" id="PTHR12959">
    <property type="entry name" value="GPI TRANSAMIDASE COMPONENT PIG-T-RELATED"/>
    <property type="match status" value="1"/>
</dbReference>
<evidence type="ECO:0000313" key="3">
    <source>
        <dbReference type="EMBL" id="SGZ48636.1"/>
    </source>
</evidence>
<keyword evidence="2" id="KW-0732">Signal</keyword>
<dbReference type="AlphaFoldDB" id="A0A1L0BEE1"/>
<evidence type="ECO:0000313" key="4">
    <source>
        <dbReference type="Proteomes" id="UP000182259"/>
    </source>
</evidence>
<dbReference type="Proteomes" id="UP000182259">
    <property type="component" value="Chromosome I"/>
</dbReference>
<evidence type="ECO:0000256" key="1">
    <source>
        <dbReference type="SAM" id="Phobius"/>
    </source>
</evidence>
<keyword evidence="1" id="KW-0472">Membrane</keyword>
<dbReference type="PANTHER" id="PTHR12959:SF11">
    <property type="entry name" value="GPI TRANSAMIDASE COMPONENT PIG-T"/>
    <property type="match status" value="1"/>
</dbReference>
<accession>A0A1L0BEE1</accession>
<evidence type="ECO:0000256" key="2">
    <source>
        <dbReference type="SAM" id="SignalP"/>
    </source>
</evidence>
<keyword evidence="1" id="KW-1133">Transmembrane helix</keyword>
<reference evidence="3 4" key="1">
    <citation type="submission" date="2016-10" db="EMBL/GenBank/DDBJ databases">
        <authorList>
            <person name="de Groot N.N."/>
        </authorList>
    </citation>
    <scope>NUCLEOTIDE SEQUENCE [LARGE SCALE GENOMIC DNA]</scope>
    <source>
        <strain evidence="3 4">PYCC 4715</strain>
    </source>
</reference>
<name>A0A1L0BEE1_9ASCO</name>
<dbReference type="InterPro" id="IPR007245">
    <property type="entry name" value="PIG-T"/>
</dbReference>
<dbReference type="GO" id="GO:0042765">
    <property type="term" value="C:GPI-anchor transamidase complex"/>
    <property type="evidence" value="ECO:0007669"/>
    <property type="project" value="InterPro"/>
</dbReference>
<feature type="chain" id="PRO_5013154218" evidence="2">
    <location>
        <begin position="16"/>
        <end position="582"/>
    </location>
</feature>
<dbReference type="EMBL" id="LT635764">
    <property type="protein sequence ID" value="SGZ48636.1"/>
    <property type="molecule type" value="Genomic_DNA"/>
</dbReference>
<feature type="signal peptide" evidence="2">
    <location>
        <begin position="1"/>
        <end position="15"/>
    </location>
</feature>
<dbReference type="Pfam" id="PF04113">
    <property type="entry name" value="Gpi16"/>
    <property type="match status" value="1"/>
</dbReference>